<dbReference type="SMART" id="SM00181">
    <property type="entry name" value="EGF"/>
    <property type="match status" value="2"/>
</dbReference>
<evidence type="ECO:0000259" key="9">
    <source>
        <dbReference type="PROSITE" id="PS50026"/>
    </source>
</evidence>
<comment type="subcellular location">
    <subcellularLocation>
        <location evidence="1">Membrane</location>
        <topology evidence="1">Single-pass membrane protein</topology>
    </subcellularLocation>
</comment>
<evidence type="ECO:0000256" key="8">
    <source>
        <dbReference type="SAM" id="SignalP"/>
    </source>
</evidence>
<feature type="region of interest" description="Disordered" evidence="7">
    <location>
        <begin position="381"/>
        <end position="401"/>
    </location>
</feature>
<proteinExistence type="predicted"/>
<dbReference type="Pfam" id="PF13947">
    <property type="entry name" value="GUB_WAK_bind"/>
    <property type="match status" value="1"/>
</dbReference>
<reference evidence="10" key="1">
    <citation type="journal article" date="2021" name="Front. Plant Sci.">
        <title>Chromosome-Scale Genome Assembly for Chinese Sour Jujube and Insights Into Its Genome Evolution and Domestication Signature.</title>
        <authorList>
            <person name="Shen L.-Y."/>
            <person name="Luo H."/>
            <person name="Wang X.-L."/>
            <person name="Wang X.-M."/>
            <person name="Qiu X.-J."/>
            <person name="Liu H."/>
            <person name="Zhou S.-S."/>
            <person name="Jia K.-H."/>
            <person name="Nie S."/>
            <person name="Bao Y.-T."/>
            <person name="Zhang R.-G."/>
            <person name="Yun Q.-Z."/>
            <person name="Chai Y.-H."/>
            <person name="Lu J.-Y."/>
            <person name="Li Y."/>
            <person name="Zhao S.-W."/>
            <person name="Mao J.-F."/>
            <person name="Jia S.-G."/>
            <person name="Mao Y.-M."/>
        </authorList>
    </citation>
    <scope>NUCLEOTIDE SEQUENCE</scope>
    <source>
        <strain evidence="10">AT0</strain>
        <tissue evidence="10">Leaf</tissue>
    </source>
</reference>
<dbReference type="InterPro" id="IPR025287">
    <property type="entry name" value="WAK_GUB"/>
</dbReference>
<keyword evidence="4" id="KW-0677">Repeat</keyword>
<dbReference type="PROSITE" id="PS01187">
    <property type="entry name" value="EGF_CA"/>
    <property type="match status" value="1"/>
</dbReference>
<dbReference type="SMART" id="SM00179">
    <property type="entry name" value="EGF_CA"/>
    <property type="match status" value="2"/>
</dbReference>
<evidence type="ECO:0000256" key="2">
    <source>
        <dbReference type="ARBA" id="ARBA00022536"/>
    </source>
</evidence>
<dbReference type="PROSITE" id="PS50026">
    <property type="entry name" value="EGF_3"/>
    <property type="match status" value="1"/>
</dbReference>
<dbReference type="SUPFAM" id="SSF57196">
    <property type="entry name" value="EGF/Laminin"/>
    <property type="match status" value="1"/>
</dbReference>
<dbReference type="InterPro" id="IPR001881">
    <property type="entry name" value="EGF-like_Ca-bd_dom"/>
</dbReference>
<comment type="caution">
    <text evidence="10">The sequence shown here is derived from an EMBL/GenBank/DDBJ whole genome shotgun (WGS) entry which is preliminary data.</text>
</comment>
<evidence type="ECO:0000256" key="3">
    <source>
        <dbReference type="ARBA" id="ARBA00022729"/>
    </source>
</evidence>
<dbReference type="EMBL" id="JAEACU010000001">
    <property type="protein sequence ID" value="KAH7547553.1"/>
    <property type="molecule type" value="Genomic_DNA"/>
</dbReference>
<dbReference type="PROSITE" id="PS00010">
    <property type="entry name" value="ASX_HYDROXYL"/>
    <property type="match status" value="1"/>
</dbReference>
<dbReference type="Gene3D" id="2.10.25.10">
    <property type="entry name" value="Laminin"/>
    <property type="match status" value="2"/>
</dbReference>
<accession>A0A978W6G9</accession>
<evidence type="ECO:0000313" key="10">
    <source>
        <dbReference type="EMBL" id="KAH7547553.1"/>
    </source>
</evidence>
<feature type="chain" id="PRO_5038099938" description="EGF-like domain-containing protein" evidence="8">
    <location>
        <begin position="26"/>
        <end position="417"/>
    </location>
</feature>
<dbReference type="AlphaFoldDB" id="A0A978W6G9"/>
<evidence type="ECO:0000256" key="1">
    <source>
        <dbReference type="ARBA" id="ARBA00004167"/>
    </source>
</evidence>
<dbReference type="CDD" id="cd00054">
    <property type="entry name" value="EGF_CA"/>
    <property type="match status" value="1"/>
</dbReference>
<dbReference type="InterPro" id="IPR000742">
    <property type="entry name" value="EGF"/>
</dbReference>
<dbReference type="InterPro" id="IPR049883">
    <property type="entry name" value="NOTCH1_EGF-like"/>
</dbReference>
<organism evidence="10 11">
    <name type="scientific">Ziziphus jujuba var. spinosa</name>
    <dbReference type="NCBI Taxonomy" id="714518"/>
    <lineage>
        <taxon>Eukaryota</taxon>
        <taxon>Viridiplantae</taxon>
        <taxon>Streptophyta</taxon>
        <taxon>Embryophyta</taxon>
        <taxon>Tracheophyta</taxon>
        <taxon>Spermatophyta</taxon>
        <taxon>Magnoliopsida</taxon>
        <taxon>eudicotyledons</taxon>
        <taxon>Gunneridae</taxon>
        <taxon>Pentapetalae</taxon>
        <taxon>rosids</taxon>
        <taxon>fabids</taxon>
        <taxon>Rosales</taxon>
        <taxon>Rhamnaceae</taxon>
        <taxon>Paliureae</taxon>
        <taxon>Ziziphus</taxon>
    </lineage>
</organism>
<evidence type="ECO:0000256" key="6">
    <source>
        <dbReference type="PROSITE-ProRule" id="PRU00076"/>
    </source>
</evidence>
<gene>
    <name evidence="10" type="ORF">FEM48_Zijuj01G0322100</name>
</gene>
<keyword evidence="3 8" id="KW-0732">Signal</keyword>
<dbReference type="GO" id="GO:0016020">
    <property type="term" value="C:membrane"/>
    <property type="evidence" value="ECO:0007669"/>
    <property type="project" value="UniProtKB-SubCell"/>
</dbReference>
<evidence type="ECO:0000256" key="5">
    <source>
        <dbReference type="ARBA" id="ARBA00023157"/>
    </source>
</evidence>
<dbReference type="InterPro" id="IPR018097">
    <property type="entry name" value="EGF_Ca-bd_CS"/>
</dbReference>
<dbReference type="FunFam" id="2.10.25.10:FF:000038">
    <property type="entry name" value="Fibrillin 2"/>
    <property type="match status" value="1"/>
</dbReference>
<dbReference type="Proteomes" id="UP000813462">
    <property type="component" value="Unassembled WGS sequence"/>
</dbReference>
<keyword evidence="5" id="KW-1015">Disulfide bond</keyword>
<comment type="caution">
    <text evidence="6">Lacks conserved residue(s) required for the propagation of feature annotation.</text>
</comment>
<name>A0A978W6G9_ZIZJJ</name>
<dbReference type="InterPro" id="IPR000152">
    <property type="entry name" value="EGF-type_Asp/Asn_hydroxyl_site"/>
</dbReference>
<evidence type="ECO:0000256" key="4">
    <source>
        <dbReference type="ARBA" id="ARBA00022737"/>
    </source>
</evidence>
<feature type="signal peptide" evidence="8">
    <location>
        <begin position="1"/>
        <end position="25"/>
    </location>
</feature>
<dbReference type="GO" id="GO:0005509">
    <property type="term" value="F:calcium ion binding"/>
    <property type="evidence" value="ECO:0007669"/>
    <property type="project" value="InterPro"/>
</dbReference>
<dbReference type="Pfam" id="PF12947">
    <property type="entry name" value="EGF_3"/>
    <property type="match status" value="1"/>
</dbReference>
<evidence type="ECO:0000313" key="11">
    <source>
        <dbReference type="Proteomes" id="UP000813462"/>
    </source>
</evidence>
<dbReference type="GO" id="GO:0030247">
    <property type="term" value="F:polysaccharide binding"/>
    <property type="evidence" value="ECO:0007669"/>
    <property type="project" value="InterPro"/>
</dbReference>
<sequence length="417" mass="44861">MFFTKVIHVAEIAIILLLTTKLATSQTKPGCSESCGSVNIPFPFGTTEGCYFDESFLLNCNHSFNPPVLTFPRSNISILNISIPEGELKVAGPVSHDCYNELGNITLNNSDTLTSMFTFSNFSLSTTRNMFTAVGCDTVGVIGGTSGGRNYTTGCVALCNQIEDVRNGSCNGVGCCQMSVQDGVRDFATSIGSLNNHTQVHSFNPCGYTFVADRSYNFSSLDLVNFQNRETVPVVLDWSVGNGTCEAAKENLTGYACQAMHSDCVNSSNGGYRCTCSEGFDGNPYLLDGCQDVNECESSNPCSDNATCENLVGSFNCICAEGHGGDGKRDGTGCSPEQDREDQTLKLAIPLAELEGLSKAMHPWEEDDNLQAEEAESLIKPSNPYLDEDNHGASASNTTTGFDSMKHHIIMPYDDGR</sequence>
<feature type="domain" description="EGF-like" evidence="9">
    <location>
        <begin position="292"/>
        <end position="326"/>
    </location>
</feature>
<dbReference type="Pfam" id="PF07645">
    <property type="entry name" value="EGF_CA"/>
    <property type="match status" value="1"/>
</dbReference>
<dbReference type="PANTHER" id="PTHR33491">
    <property type="entry name" value="OSJNBA0016N04.9 PROTEIN"/>
    <property type="match status" value="1"/>
</dbReference>
<evidence type="ECO:0000256" key="7">
    <source>
        <dbReference type="SAM" id="MobiDB-lite"/>
    </source>
</evidence>
<keyword evidence="2 6" id="KW-0245">EGF-like domain</keyword>
<protein>
    <recommendedName>
        <fullName evidence="9">EGF-like domain-containing protein</fullName>
    </recommendedName>
</protein>
<dbReference type="InterPro" id="IPR024731">
    <property type="entry name" value="NELL2-like_EGF"/>
</dbReference>